<dbReference type="InterPro" id="IPR044066">
    <property type="entry name" value="TRIAD_supradom"/>
</dbReference>
<dbReference type="AlphaFoldDB" id="A0A8X8XAS6"/>
<keyword evidence="8" id="KW-0677">Repeat</keyword>
<evidence type="ECO:0000256" key="10">
    <source>
        <dbReference type="ARBA" id="ARBA00022786"/>
    </source>
</evidence>
<keyword evidence="13" id="KW-0472">Membrane</keyword>
<dbReference type="GO" id="GO:0061630">
    <property type="term" value="F:ubiquitin protein ligase activity"/>
    <property type="evidence" value="ECO:0007669"/>
    <property type="project" value="UniProtKB-EC"/>
</dbReference>
<comment type="caution">
    <text evidence="16">The sequence shown here is derived from an EMBL/GenBank/DDBJ whole genome shotgun (WGS) entry which is preliminary data.</text>
</comment>
<dbReference type="FunFam" id="3.30.40.10:FF:000230">
    <property type="entry name" value="RBR-type E3 ubiquitin transferase"/>
    <property type="match status" value="1"/>
</dbReference>
<comment type="catalytic activity">
    <reaction evidence="1">
        <text>[E2 ubiquitin-conjugating enzyme]-S-ubiquitinyl-L-cysteine + [acceptor protein]-L-lysine = [E2 ubiquitin-conjugating enzyme]-L-cysteine + [acceptor protein]-N(6)-ubiquitinyl-L-lysine.</text>
        <dbReference type="EC" id="2.3.2.31"/>
    </reaction>
</comment>
<dbReference type="OrthoDB" id="10009520at2759"/>
<accession>A0A8X8XAS6</accession>
<proteinExistence type="inferred from homology"/>
<dbReference type="Gene3D" id="3.30.40.10">
    <property type="entry name" value="Zinc/RING finger domain, C3HC4 (zinc finger)"/>
    <property type="match status" value="1"/>
</dbReference>
<dbReference type="EC" id="2.3.2.31" evidence="5"/>
<dbReference type="GO" id="GO:0016567">
    <property type="term" value="P:protein ubiquitination"/>
    <property type="evidence" value="ECO:0007669"/>
    <property type="project" value="InterPro"/>
</dbReference>
<dbReference type="Pfam" id="PF01485">
    <property type="entry name" value="IBR"/>
    <property type="match status" value="1"/>
</dbReference>
<reference evidence="16" key="1">
    <citation type="submission" date="2018-01" db="EMBL/GenBank/DDBJ databases">
        <authorList>
            <person name="Mao J.F."/>
        </authorList>
    </citation>
    <scope>NUCLEOTIDE SEQUENCE</scope>
    <source>
        <strain evidence="16">Huo1</strain>
        <tissue evidence="16">Leaf</tissue>
    </source>
</reference>
<dbReference type="CDD" id="cd22584">
    <property type="entry name" value="Rcat_RBR_unk"/>
    <property type="match status" value="1"/>
</dbReference>
<comment type="function">
    <text evidence="3">Might act as an E3 ubiquitin-protein ligase, or as part of E3 complex, which accepts ubiquitin from specific E2 ubiquitin-conjugating enzymes and then transfers it to substrates.</text>
</comment>
<dbReference type="Gene3D" id="1.20.120.1750">
    <property type="match status" value="1"/>
</dbReference>
<evidence type="ECO:0000313" key="16">
    <source>
        <dbReference type="EMBL" id="KAG6409209.1"/>
    </source>
</evidence>
<keyword evidence="7" id="KW-0479">Metal-binding</keyword>
<dbReference type="PANTHER" id="PTHR11685">
    <property type="entry name" value="RBR FAMILY RING FINGER AND IBR DOMAIN-CONTAINING"/>
    <property type="match status" value="1"/>
</dbReference>
<name>A0A8X8XAS6_SALSN</name>
<keyword evidence="10" id="KW-0833">Ubl conjugation pathway</keyword>
<dbReference type="CDD" id="cd22582">
    <property type="entry name" value="BRcat_RBR_unk"/>
    <property type="match status" value="1"/>
</dbReference>
<evidence type="ECO:0000259" key="14">
    <source>
        <dbReference type="PROSITE" id="PS50089"/>
    </source>
</evidence>
<dbReference type="InterPro" id="IPR002867">
    <property type="entry name" value="IBR_dom"/>
</dbReference>
<evidence type="ECO:0000256" key="7">
    <source>
        <dbReference type="ARBA" id="ARBA00022723"/>
    </source>
</evidence>
<organism evidence="16">
    <name type="scientific">Salvia splendens</name>
    <name type="common">Scarlet sage</name>
    <dbReference type="NCBI Taxonomy" id="180675"/>
    <lineage>
        <taxon>Eukaryota</taxon>
        <taxon>Viridiplantae</taxon>
        <taxon>Streptophyta</taxon>
        <taxon>Embryophyta</taxon>
        <taxon>Tracheophyta</taxon>
        <taxon>Spermatophyta</taxon>
        <taxon>Magnoliopsida</taxon>
        <taxon>eudicotyledons</taxon>
        <taxon>Gunneridae</taxon>
        <taxon>Pentapetalae</taxon>
        <taxon>asterids</taxon>
        <taxon>lamiids</taxon>
        <taxon>Lamiales</taxon>
        <taxon>Lamiaceae</taxon>
        <taxon>Nepetoideae</taxon>
        <taxon>Mentheae</taxon>
        <taxon>Salviinae</taxon>
        <taxon>Salvia</taxon>
        <taxon>Salvia subgen. Calosphace</taxon>
        <taxon>core Calosphace</taxon>
    </lineage>
</organism>
<gene>
    <name evidence="16" type="ORF">SASPL_132243</name>
</gene>
<evidence type="ECO:0000256" key="5">
    <source>
        <dbReference type="ARBA" id="ARBA00012251"/>
    </source>
</evidence>
<evidence type="ECO:0000256" key="9">
    <source>
        <dbReference type="ARBA" id="ARBA00022771"/>
    </source>
</evidence>
<feature type="transmembrane region" description="Helical" evidence="13">
    <location>
        <begin position="38"/>
        <end position="65"/>
    </location>
</feature>
<reference evidence="16" key="2">
    <citation type="submission" date="2020-08" db="EMBL/GenBank/DDBJ databases">
        <title>Plant Genome Project.</title>
        <authorList>
            <person name="Zhang R.-G."/>
        </authorList>
    </citation>
    <scope>NUCLEOTIDE SEQUENCE</scope>
    <source>
        <strain evidence="16">Huo1</strain>
        <tissue evidence="16">Leaf</tissue>
    </source>
</reference>
<dbReference type="InterPro" id="IPR031127">
    <property type="entry name" value="E3_UB_ligase_RBR"/>
</dbReference>
<evidence type="ECO:0000256" key="8">
    <source>
        <dbReference type="ARBA" id="ARBA00022737"/>
    </source>
</evidence>
<evidence type="ECO:0000256" key="11">
    <source>
        <dbReference type="ARBA" id="ARBA00022833"/>
    </source>
</evidence>
<evidence type="ECO:0000259" key="15">
    <source>
        <dbReference type="PROSITE" id="PS51873"/>
    </source>
</evidence>
<feature type="domain" description="RING-type" evidence="15">
    <location>
        <begin position="187"/>
        <end position="394"/>
    </location>
</feature>
<evidence type="ECO:0000256" key="4">
    <source>
        <dbReference type="ARBA" id="ARBA00005884"/>
    </source>
</evidence>
<comment type="similarity">
    <text evidence="4">Belongs to the RBR family. Ariadne subfamily.</text>
</comment>
<evidence type="ECO:0000256" key="13">
    <source>
        <dbReference type="SAM" id="Phobius"/>
    </source>
</evidence>
<evidence type="ECO:0000256" key="3">
    <source>
        <dbReference type="ARBA" id="ARBA00003976"/>
    </source>
</evidence>
<evidence type="ECO:0000256" key="6">
    <source>
        <dbReference type="ARBA" id="ARBA00022679"/>
    </source>
</evidence>
<keyword evidence="13" id="KW-1133">Transmembrane helix</keyword>
<dbReference type="Pfam" id="PF22191">
    <property type="entry name" value="IBR_1"/>
    <property type="match status" value="1"/>
</dbReference>
<dbReference type="GO" id="GO:0008270">
    <property type="term" value="F:zinc ion binding"/>
    <property type="evidence" value="ECO:0007669"/>
    <property type="project" value="UniProtKB-KW"/>
</dbReference>
<dbReference type="InterPro" id="IPR001841">
    <property type="entry name" value="Znf_RING"/>
</dbReference>
<keyword evidence="17" id="KW-1185">Reference proteome</keyword>
<keyword evidence="9 12" id="KW-0863">Zinc-finger</keyword>
<keyword evidence="6" id="KW-0808">Transferase</keyword>
<dbReference type="SMART" id="SM00647">
    <property type="entry name" value="IBR"/>
    <property type="match status" value="2"/>
</dbReference>
<evidence type="ECO:0000256" key="12">
    <source>
        <dbReference type="PROSITE-ProRule" id="PRU00175"/>
    </source>
</evidence>
<protein>
    <recommendedName>
        <fullName evidence="5">RBR-type E3 ubiquitin transferase</fullName>
        <ecNumber evidence="5">2.3.2.31</ecNumber>
    </recommendedName>
</protein>
<feature type="domain" description="RING-type" evidence="14">
    <location>
        <begin position="191"/>
        <end position="236"/>
    </location>
</feature>
<keyword evidence="13" id="KW-0812">Transmembrane</keyword>
<dbReference type="Pfam" id="PF00097">
    <property type="entry name" value="zf-C3HC4"/>
    <property type="match status" value="1"/>
</dbReference>
<evidence type="ECO:0000313" key="17">
    <source>
        <dbReference type="Proteomes" id="UP000298416"/>
    </source>
</evidence>
<dbReference type="PROSITE" id="PS51873">
    <property type="entry name" value="TRIAD"/>
    <property type="match status" value="1"/>
</dbReference>
<dbReference type="PROSITE" id="PS50089">
    <property type="entry name" value="ZF_RING_2"/>
    <property type="match status" value="1"/>
</dbReference>
<comment type="cofactor">
    <cofactor evidence="2">
        <name>Zn(2+)</name>
        <dbReference type="ChEBI" id="CHEBI:29105"/>
    </cofactor>
</comment>
<dbReference type="Proteomes" id="UP000298416">
    <property type="component" value="Unassembled WGS sequence"/>
</dbReference>
<evidence type="ECO:0000256" key="1">
    <source>
        <dbReference type="ARBA" id="ARBA00001798"/>
    </source>
</evidence>
<dbReference type="InterPro" id="IPR018957">
    <property type="entry name" value="Znf_C3HC4_RING-type"/>
</dbReference>
<dbReference type="EMBL" id="PNBA02000011">
    <property type="protein sequence ID" value="KAG6409209.1"/>
    <property type="molecule type" value="Genomic_DNA"/>
</dbReference>
<keyword evidence="11" id="KW-0862">Zinc</keyword>
<sequence length="395" mass="44439">MRALKQSAFKFPGEIPAALEAFVAAYHRLFTVVRLDSVALIASFAMYSAGTFLAITLPACMFLYYRKISKPFLRAADLEDTGKLSSLDDAHSGGSTRGIVPASDVVYEDAFTIDDAGYAEELQFQETLIASELQFQEALIASELQFDETLIASLFASELDYPSSSMQEPEPMFNTEITKVEIAEDSGQIFCGICLEDKASWLMFANDTCQHSFCYECTASHIEAKIQEKGTEIACPAPGCRAELDSVACRQMISDEALVQWDEVLCMSLIPESETLYCPFQDCSALLLNDLGGVIEKIRCIECKRWFCGQCRVPWHTDFTCKEFKKLYAKKGGKVDKIVKELAKKKRWQKCPKCKMYVEKSEGCMHITCRCGYEFCYRCGGNWSSSHGCCRRWKF</sequence>
<dbReference type="InterPro" id="IPR013083">
    <property type="entry name" value="Znf_RING/FYVE/PHD"/>
</dbReference>
<dbReference type="SUPFAM" id="SSF57850">
    <property type="entry name" value="RING/U-box"/>
    <property type="match status" value="3"/>
</dbReference>
<evidence type="ECO:0000256" key="2">
    <source>
        <dbReference type="ARBA" id="ARBA00001947"/>
    </source>
</evidence>